<dbReference type="Pfam" id="PF13765">
    <property type="entry name" value="PRY"/>
    <property type="match status" value="1"/>
</dbReference>
<dbReference type="InParanoid" id="G3UMU8"/>
<dbReference type="SUPFAM" id="SSF57850">
    <property type="entry name" value="RING/U-box"/>
    <property type="match status" value="1"/>
</dbReference>
<dbReference type="InterPro" id="IPR003879">
    <property type="entry name" value="Butyrophylin_SPRY"/>
</dbReference>
<dbReference type="InterPro" id="IPR035785">
    <property type="entry name" value="SPRY/PRY_TRIM75"/>
</dbReference>
<dbReference type="InterPro" id="IPR006574">
    <property type="entry name" value="PRY"/>
</dbReference>
<keyword evidence="2 4" id="KW-0863">Zinc-finger</keyword>
<evidence type="ECO:0000259" key="8">
    <source>
        <dbReference type="PROSITE" id="PS50188"/>
    </source>
</evidence>
<dbReference type="GO" id="GO:0008270">
    <property type="term" value="F:zinc ion binding"/>
    <property type="evidence" value="ECO:0007669"/>
    <property type="project" value="UniProtKB-KW"/>
</dbReference>
<evidence type="ECO:0000256" key="5">
    <source>
        <dbReference type="SAM" id="Coils"/>
    </source>
</evidence>
<keyword evidence="3" id="KW-0862">Zinc</keyword>
<evidence type="ECO:0000256" key="4">
    <source>
        <dbReference type="PROSITE-ProRule" id="PRU00024"/>
    </source>
</evidence>
<dbReference type="PROSITE" id="PS50188">
    <property type="entry name" value="B302_SPRY"/>
    <property type="match status" value="1"/>
</dbReference>
<dbReference type="OMA" id="DIQQKLC"/>
<evidence type="ECO:0000313" key="9">
    <source>
        <dbReference type="Ensembl" id="ENSLAFP00000029157.1"/>
    </source>
</evidence>
<dbReference type="HOGENOM" id="CLU_013137_0_3_1"/>
<dbReference type="InterPro" id="IPR001870">
    <property type="entry name" value="B30.2/SPRY"/>
</dbReference>
<dbReference type="InterPro" id="IPR001841">
    <property type="entry name" value="Znf_RING"/>
</dbReference>
<dbReference type="PRINTS" id="PR01407">
    <property type="entry name" value="BUTYPHLNCDUF"/>
</dbReference>
<dbReference type="PROSITE" id="PS00518">
    <property type="entry name" value="ZF_RING_1"/>
    <property type="match status" value="1"/>
</dbReference>
<dbReference type="SUPFAM" id="SSF49899">
    <property type="entry name" value="Concanavalin A-like lectins/glucanases"/>
    <property type="match status" value="1"/>
</dbReference>
<dbReference type="SMART" id="SM00184">
    <property type="entry name" value="RING"/>
    <property type="match status" value="1"/>
</dbReference>
<evidence type="ECO:0000256" key="1">
    <source>
        <dbReference type="ARBA" id="ARBA00022723"/>
    </source>
</evidence>
<evidence type="ECO:0000313" key="10">
    <source>
        <dbReference type="Proteomes" id="UP000007646"/>
    </source>
</evidence>
<dbReference type="CDD" id="cd15829">
    <property type="entry name" value="SPRY_PRY_TRIM75"/>
    <property type="match status" value="1"/>
</dbReference>
<evidence type="ECO:0000259" key="7">
    <source>
        <dbReference type="PROSITE" id="PS50119"/>
    </source>
</evidence>
<name>G3UMU8_LOXAF</name>
<dbReference type="Pfam" id="PF00622">
    <property type="entry name" value="SPRY"/>
    <property type="match status" value="1"/>
</dbReference>
<dbReference type="SMART" id="SM00589">
    <property type="entry name" value="PRY"/>
    <property type="match status" value="1"/>
</dbReference>
<dbReference type="FunFam" id="2.60.120.920:FF:000004">
    <property type="entry name" value="Butyrophilin subfamily 1 member A1"/>
    <property type="match status" value="1"/>
</dbReference>
<feature type="domain" description="RING-type" evidence="6">
    <location>
        <begin position="28"/>
        <end position="69"/>
    </location>
</feature>
<dbReference type="SMART" id="SM00336">
    <property type="entry name" value="BBOX"/>
    <property type="match status" value="1"/>
</dbReference>
<feature type="domain" description="B box-type" evidence="7">
    <location>
        <begin position="104"/>
        <end position="145"/>
    </location>
</feature>
<keyword evidence="10" id="KW-1185">Reference proteome</keyword>
<reference evidence="9 10" key="1">
    <citation type="submission" date="2009-06" db="EMBL/GenBank/DDBJ databases">
        <title>The Genome Sequence of Loxodonta africana (African elephant).</title>
        <authorList>
            <person name="Di Palma F."/>
            <person name="Heiman D."/>
            <person name="Young S."/>
            <person name="Johnson J."/>
            <person name="Lander E.S."/>
            <person name="Lindblad-Toh K."/>
        </authorList>
    </citation>
    <scope>NUCLEOTIDE SEQUENCE [LARGE SCALE GENOMIC DNA]</scope>
    <source>
        <strain evidence="9 10">Isolate ISIS603380</strain>
    </source>
</reference>
<accession>G3UMU8</accession>
<evidence type="ECO:0000259" key="6">
    <source>
        <dbReference type="PROSITE" id="PS50089"/>
    </source>
</evidence>
<dbReference type="Gene3D" id="2.60.120.920">
    <property type="match status" value="1"/>
</dbReference>
<keyword evidence="5" id="KW-0175">Coiled coil</keyword>
<reference evidence="9" key="2">
    <citation type="submission" date="2025-08" db="UniProtKB">
        <authorList>
            <consortium name="Ensembl"/>
        </authorList>
    </citation>
    <scope>IDENTIFICATION</scope>
    <source>
        <strain evidence="9">Isolate ISIS603380</strain>
    </source>
</reference>
<evidence type="ECO:0000256" key="2">
    <source>
        <dbReference type="ARBA" id="ARBA00022771"/>
    </source>
</evidence>
<proteinExistence type="predicted"/>
<evidence type="ECO:0000256" key="3">
    <source>
        <dbReference type="ARBA" id="ARBA00022833"/>
    </source>
</evidence>
<dbReference type="PANTHER" id="PTHR24103">
    <property type="entry name" value="E3 UBIQUITIN-PROTEIN LIGASE TRIM"/>
    <property type="match status" value="1"/>
</dbReference>
<dbReference type="Ensembl" id="ENSLAFT00000034369.1">
    <property type="protein sequence ID" value="ENSLAFP00000029157.1"/>
    <property type="gene ID" value="ENSLAFG00000031814.1"/>
</dbReference>
<reference evidence="9" key="3">
    <citation type="submission" date="2025-09" db="UniProtKB">
        <authorList>
            <consortium name="Ensembl"/>
        </authorList>
    </citation>
    <scope>IDENTIFICATION</scope>
    <source>
        <strain evidence="9">Isolate ISIS603380</strain>
    </source>
</reference>
<dbReference type="AlphaFoldDB" id="G3UMU8"/>
<keyword evidence="1" id="KW-0479">Metal-binding</keyword>
<dbReference type="Pfam" id="PF15227">
    <property type="entry name" value="zf-C3HC4_4"/>
    <property type="match status" value="1"/>
</dbReference>
<dbReference type="InterPro" id="IPR043136">
    <property type="entry name" value="B30.2/SPRY_sf"/>
</dbReference>
<dbReference type="InterPro" id="IPR017907">
    <property type="entry name" value="Znf_RING_CS"/>
</dbReference>
<dbReference type="Pfam" id="PF00643">
    <property type="entry name" value="zf-B_box"/>
    <property type="match status" value="1"/>
</dbReference>
<dbReference type="Gene3D" id="3.30.160.60">
    <property type="entry name" value="Classic Zinc Finger"/>
    <property type="match status" value="1"/>
</dbReference>
<evidence type="ECO:0008006" key="11">
    <source>
        <dbReference type="Google" id="ProtNLM"/>
    </source>
</evidence>
<dbReference type="InterPro" id="IPR013320">
    <property type="entry name" value="ConA-like_dom_sf"/>
</dbReference>
<dbReference type="CDD" id="cd16607">
    <property type="entry name" value="RING-HC_TRIM60-like_C-IV"/>
    <property type="match status" value="1"/>
</dbReference>
<dbReference type="eggNOG" id="KOG2177">
    <property type="taxonomic scope" value="Eukaryota"/>
</dbReference>
<dbReference type="InterPro" id="IPR000315">
    <property type="entry name" value="Znf_B-box"/>
</dbReference>
<dbReference type="PROSITE" id="PS50089">
    <property type="entry name" value="ZF_RING_2"/>
    <property type="match status" value="1"/>
</dbReference>
<feature type="domain" description="B30.2/SPRY" evidence="8">
    <location>
        <begin position="289"/>
        <end position="481"/>
    </location>
</feature>
<gene>
    <name evidence="9" type="primary">LOC100662867</name>
</gene>
<organism evidence="9 10">
    <name type="scientific">Loxodonta africana</name>
    <name type="common">African elephant</name>
    <dbReference type="NCBI Taxonomy" id="9785"/>
    <lineage>
        <taxon>Eukaryota</taxon>
        <taxon>Metazoa</taxon>
        <taxon>Chordata</taxon>
        <taxon>Craniata</taxon>
        <taxon>Vertebrata</taxon>
        <taxon>Euteleostomi</taxon>
        <taxon>Mammalia</taxon>
        <taxon>Eutheria</taxon>
        <taxon>Afrotheria</taxon>
        <taxon>Proboscidea</taxon>
        <taxon>Elephantidae</taxon>
        <taxon>Loxodonta</taxon>
    </lineage>
</organism>
<dbReference type="GeneTree" id="ENSGT00940000162839"/>
<dbReference type="InterPro" id="IPR013083">
    <property type="entry name" value="Znf_RING/FYVE/PHD"/>
</dbReference>
<dbReference type="Proteomes" id="UP000007646">
    <property type="component" value="Unassembled WGS sequence"/>
</dbReference>
<dbReference type="InterPro" id="IPR050143">
    <property type="entry name" value="TRIM/RBCC"/>
</dbReference>
<sequence length="481" mass="55681">KTISVQTFIHSLMEVTAALAGIQAEANCPICLDYFRDPVTIKCGHNFCRSCIEQSWEGQQDRFPCPVCRHPCLQWHLRSNTQLGNIVEIAKLLHITRSKRKREEETRLCEKHNQVLTHFCEEDLEVLCPLCIQLPDHQDHLVRSIEEAASHHRKRLMSYMEPLKKQVADFQKLVTSQEREPSELRKKVEKQRKKLFSEFEHLYKFLDREREEALSRLAREEKHIQQKLNANITAFSEYISTLNNLLKEVAEKSVMSEVKLLTDIQSVQNRCESLNPPVLYSFQLTKEGCSLPPQYSALQKVIQKFKEDVTLDPETAHSNLIVSADKKSVTFVKKTQRLPPNPKRFKFDPVVLGCEEFSSGRHYWEVEVGEKPEWSVGVCKDSLSRKAKRPPAGQERCWAIHLCNGIYVAQGTFPVTLVITEKPRGIGIYLDYELGEISFYSLNDRSHIHSFTDRFSEILKPYFCIGRDSQPLTICAVRDYE</sequence>
<dbReference type="InterPro" id="IPR003877">
    <property type="entry name" value="SPRY_dom"/>
</dbReference>
<dbReference type="SMART" id="SM00449">
    <property type="entry name" value="SPRY"/>
    <property type="match status" value="1"/>
</dbReference>
<dbReference type="SUPFAM" id="SSF57845">
    <property type="entry name" value="B-box zinc-binding domain"/>
    <property type="match status" value="1"/>
</dbReference>
<protein>
    <recommendedName>
        <fullName evidence="11">Tripartite motif containing 75, pseudogene</fullName>
    </recommendedName>
</protein>
<feature type="coiled-coil region" evidence="5">
    <location>
        <begin position="203"/>
        <end position="230"/>
    </location>
</feature>
<dbReference type="PROSITE" id="PS50119">
    <property type="entry name" value="ZF_BBOX"/>
    <property type="match status" value="1"/>
</dbReference>
<dbReference type="Gene3D" id="3.30.40.10">
    <property type="entry name" value="Zinc/RING finger domain, C3HC4 (zinc finger)"/>
    <property type="match status" value="1"/>
</dbReference>